<keyword evidence="1" id="KW-0472">Membrane</keyword>
<reference evidence="2" key="1">
    <citation type="submission" date="2018-02" db="EMBL/GenBank/DDBJ databases">
        <title>Rhizophora mucronata_Transcriptome.</title>
        <authorList>
            <person name="Meera S.P."/>
            <person name="Sreeshan A."/>
            <person name="Augustine A."/>
        </authorList>
    </citation>
    <scope>NUCLEOTIDE SEQUENCE</scope>
    <source>
        <tissue evidence="2">Leaf</tissue>
    </source>
</reference>
<dbReference type="AlphaFoldDB" id="A0A2P2PQC2"/>
<evidence type="ECO:0000256" key="1">
    <source>
        <dbReference type="SAM" id="Phobius"/>
    </source>
</evidence>
<name>A0A2P2PQC2_RHIMU</name>
<sequence>MSLAFTNKHRMMRHHRAMANQCLMIFGFCGCLYIRDGWKLASIFVNHLFHVIFLCYSMTVFQKLI</sequence>
<proteinExistence type="predicted"/>
<feature type="transmembrane region" description="Helical" evidence="1">
    <location>
        <begin position="17"/>
        <end position="35"/>
    </location>
</feature>
<dbReference type="EMBL" id="GGEC01076463">
    <property type="protein sequence ID" value="MBX56947.1"/>
    <property type="molecule type" value="Transcribed_RNA"/>
</dbReference>
<accession>A0A2P2PQC2</accession>
<protein>
    <submittedName>
        <fullName evidence="2">Uncharacterized protein</fullName>
    </submittedName>
</protein>
<organism evidence="2">
    <name type="scientific">Rhizophora mucronata</name>
    <name type="common">Asiatic mangrove</name>
    <dbReference type="NCBI Taxonomy" id="61149"/>
    <lineage>
        <taxon>Eukaryota</taxon>
        <taxon>Viridiplantae</taxon>
        <taxon>Streptophyta</taxon>
        <taxon>Embryophyta</taxon>
        <taxon>Tracheophyta</taxon>
        <taxon>Spermatophyta</taxon>
        <taxon>Magnoliopsida</taxon>
        <taxon>eudicotyledons</taxon>
        <taxon>Gunneridae</taxon>
        <taxon>Pentapetalae</taxon>
        <taxon>rosids</taxon>
        <taxon>fabids</taxon>
        <taxon>Malpighiales</taxon>
        <taxon>Rhizophoraceae</taxon>
        <taxon>Rhizophora</taxon>
    </lineage>
</organism>
<keyword evidence="1" id="KW-1133">Transmembrane helix</keyword>
<keyword evidence="1" id="KW-0812">Transmembrane</keyword>
<feature type="transmembrane region" description="Helical" evidence="1">
    <location>
        <begin position="41"/>
        <end position="61"/>
    </location>
</feature>
<evidence type="ECO:0000313" key="2">
    <source>
        <dbReference type="EMBL" id="MBX56947.1"/>
    </source>
</evidence>